<reference evidence="7 8" key="1">
    <citation type="submission" date="2014-03" db="EMBL/GenBank/DDBJ databases">
        <title>Bradyrhizobium valentinum sp. nov., isolated from effective nodules of Lupinus mariae-josephae, a lupine endemic of basic-lime soils in Eastern Spain.</title>
        <authorList>
            <person name="Duran D."/>
            <person name="Rey L."/>
            <person name="Navarro A."/>
            <person name="Busquets A."/>
            <person name="Imperial J."/>
            <person name="Ruiz-Argueso T."/>
        </authorList>
    </citation>
    <scope>NUCLEOTIDE SEQUENCE [LARGE SCALE GENOMIC DNA]</scope>
    <source>
        <strain evidence="7 8">PAC68</strain>
    </source>
</reference>
<dbReference type="InterPro" id="IPR036010">
    <property type="entry name" value="2Fe-2S_ferredoxin-like_sf"/>
</dbReference>
<evidence type="ECO:0000256" key="3">
    <source>
        <dbReference type="ARBA" id="ARBA00023002"/>
    </source>
</evidence>
<gene>
    <name evidence="7" type="ORF">CQ12_01955</name>
</gene>
<dbReference type="EMBL" id="LLXZ01000191">
    <property type="protein sequence ID" value="KRQ97463.1"/>
    <property type="molecule type" value="Genomic_DNA"/>
</dbReference>
<name>A0A0R3KPJ0_9BRAD</name>
<evidence type="ECO:0000256" key="4">
    <source>
        <dbReference type="ARBA" id="ARBA00023004"/>
    </source>
</evidence>
<accession>A0A0R3KPJ0</accession>
<dbReference type="FunFam" id="3.10.20.30:FF:000020">
    <property type="entry name" value="Xanthine dehydrogenase iron-sulfur subunit"/>
    <property type="match status" value="1"/>
</dbReference>
<keyword evidence="4" id="KW-0408">Iron</keyword>
<evidence type="ECO:0000313" key="7">
    <source>
        <dbReference type="EMBL" id="KRQ97463.1"/>
    </source>
</evidence>
<dbReference type="InterPro" id="IPR002888">
    <property type="entry name" value="2Fe-2S-bd"/>
</dbReference>
<dbReference type="Gene3D" id="1.10.150.120">
    <property type="entry name" value="[2Fe-2S]-binding domain"/>
    <property type="match status" value="1"/>
</dbReference>
<dbReference type="InterPro" id="IPR012675">
    <property type="entry name" value="Beta-grasp_dom_sf"/>
</dbReference>
<evidence type="ECO:0000256" key="5">
    <source>
        <dbReference type="ARBA" id="ARBA00023014"/>
    </source>
</evidence>
<keyword evidence="1" id="KW-0001">2Fe-2S</keyword>
<dbReference type="Gene3D" id="3.10.20.30">
    <property type="match status" value="1"/>
</dbReference>
<evidence type="ECO:0000313" key="8">
    <source>
        <dbReference type="Proteomes" id="UP000050863"/>
    </source>
</evidence>
<dbReference type="InterPro" id="IPR001041">
    <property type="entry name" value="2Fe-2S_ferredoxin-type"/>
</dbReference>
<dbReference type="STRING" id="280332.CQ12_01955"/>
<dbReference type="InterPro" id="IPR036884">
    <property type="entry name" value="2Fe-2S-bd_dom_sf"/>
</dbReference>
<organism evidence="7 8">
    <name type="scientific">Bradyrhizobium jicamae</name>
    <dbReference type="NCBI Taxonomy" id="280332"/>
    <lineage>
        <taxon>Bacteria</taxon>
        <taxon>Pseudomonadati</taxon>
        <taxon>Pseudomonadota</taxon>
        <taxon>Alphaproteobacteria</taxon>
        <taxon>Hyphomicrobiales</taxon>
        <taxon>Nitrobacteraceae</taxon>
        <taxon>Bradyrhizobium</taxon>
    </lineage>
</organism>
<dbReference type="InterPro" id="IPR051452">
    <property type="entry name" value="Diverse_Oxidoreductases"/>
</dbReference>
<dbReference type="RefSeq" id="WP_057839440.1">
    <property type="nucleotide sequence ID" value="NZ_LLXZ01000191.1"/>
</dbReference>
<dbReference type="PANTHER" id="PTHR44379">
    <property type="entry name" value="OXIDOREDUCTASE WITH IRON-SULFUR SUBUNIT"/>
    <property type="match status" value="1"/>
</dbReference>
<evidence type="ECO:0000256" key="2">
    <source>
        <dbReference type="ARBA" id="ARBA00022723"/>
    </source>
</evidence>
<sequence length="161" mass="17064">MSTVKLTVNGKAVSADVEDRTLLVHLLRDHLNLTGTHVGCDTSQCGACVVHIDGRAVKSCTVLAGQAAGSSVTTIEGIAKGDELHPMQAAFRDNHGLQCGYCTPGMIMSAIDIVHRHSGQLDEETVRQELEGNICRCTGYHNIVKAVLDAAGRMKVAQAAE</sequence>
<protein>
    <submittedName>
        <fullName evidence="7">Carbon monoxide dehydrogenase</fullName>
    </submittedName>
</protein>
<keyword evidence="5" id="KW-0411">Iron-sulfur</keyword>
<dbReference type="FunFam" id="1.10.150.120:FF:000003">
    <property type="entry name" value="Carbon monoxide dehydrogenase, small subunit"/>
    <property type="match status" value="1"/>
</dbReference>
<dbReference type="Proteomes" id="UP000050863">
    <property type="component" value="Unassembled WGS sequence"/>
</dbReference>
<dbReference type="Pfam" id="PF00111">
    <property type="entry name" value="Fer2"/>
    <property type="match status" value="1"/>
</dbReference>
<dbReference type="OrthoDB" id="9806714at2"/>
<feature type="domain" description="2Fe-2S ferredoxin-type" evidence="6">
    <location>
        <begin position="2"/>
        <end position="78"/>
    </location>
</feature>
<dbReference type="Pfam" id="PF01799">
    <property type="entry name" value="Fer2_2"/>
    <property type="match status" value="1"/>
</dbReference>
<keyword evidence="8" id="KW-1185">Reference proteome</keyword>
<dbReference type="GO" id="GO:0046872">
    <property type="term" value="F:metal ion binding"/>
    <property type="evidence" value="ECO:0007669"/>
    <property type="project" value="UniProtKB-KW"/>
</dbReference>
<dbReference type="PANTHER" id="PTHR44379:SF5">
    <property type="entry name" value="OXIDOREDUCTASE WITH IRON-SULFUR SUBUNIT"/>
    <property type="match status" value="1"/>
</dbReference>
<dbReference type="AlphaFoldDB" id="A0A0R3KPJ0"/>
<dbReference type="SUPFAM" id="SSF47741">
    <property type="entry name" value="CO dehydrogenase ISP C-domain like"/>
    <property type="match status" value="1"/>
</dbReference>
<comment type="caution">
    <text evidence="7">The sequence shown here is derived from an EMBL/GenBank/DDBJ whole genome shotgun (WGS) entry which is preliminary data.</text>
</comment>
<keyword evidence="2" id="KW-0479">Metal-binding</keyword>
<evidence type="ECO:0000259" key="6">
    <source>
        <dbReference type="PROSITE" id="PS51085"/>
    </source>
</evidence>
<dbReference type="GO" id="GO:0051537">
    <property type="term" value="F:2 iron, 2 sulfur cluster binding"/>
    <property type="evidence" value="ECO:0007669"/>
    <property type="project" value="UniProtKB-KW"/>
</dbReference>
<dbReference type="GO" id="GO:0016491">
    <property type="term" value="F:oxidoreductase activity"/>
    <property type="evidence" value="ECO:0007669"/>
    <property type="project" value="UniProtKB-KW"/>
</dbReference>
<dbReference type="PROSITE" id="PS51085">
    <property type="entry name" value="2FE2S_FER_2"/>
    <property type="match status" value="1"/>
</dbReference>
<keyword evidence="3" id="KW-0560">Oxidoreductase</keyword>
<evidence type="ECO:0000256" key="1">
    <source>
        <dbReference type="ARBA" id="ARBA00022714"/>
    </source>
</evidence>
<dbReference type="SUPFAM" id="SSF54292">
    <property type="entry name" value="2Fe-2S ferredoxin-like"/>
    <property type="match status" value="1"/>
</dbReference>
<proteinExistence type="predicted"/>